<proteinExistence type="predicted"/>
<evidence type="ECO:0000313" key="3">
    <source>
        <dbReference type="Proteomes" id="UP000656319"/>
    </source>
</evidence>
<dbReference type="GO" id="GO:0004673">
    <property type="term" value="F:protein histidine kinase activity"/>
    <property type="evidence" value="ECO:0007669"/>
    <property type="project" value="UniProtKB-EC"/>
</dbReference>
<dbReference type="InterPro" id="IPR035965">
    <property type="entry name" value="PAS-like_dom_sf"/>
</dbReference>
<dbReference type="InterPro" id="IPR013767">
    <property type="entry name" value="PAS_fold"/>
</dbReference>
<dbReference type="InterPro" id="IPR000014">
    <property type="entry name" value="PAS"/>
</dbReference>
<dbReference type="InterPro" id="IPR052155">
    <property type="entry name" value="Biofilm_reg_signaling"/>
</dbReference>
<name>A0ABM8NNY8_9BURK</name>
<keyword evidence="3" id="KW-1185">Reference proteome</keyword>
<dbReference type="PANTHER" id="PTHR44757">
    <property type="entry name" value="DIGUANYLATE CYCLASE DGCP"/>
    <property type="match status" value="1"/>
</dbReference>
<dbReference type="Proteomes" id="UP000656319">
    <property type="component" value="Unassembled WGS sequence"/>
</dbReference>
<comment type="caution">
    <text evidence="2">The sequence shown here is derived from an EMBL/GenBank/DDBJ whole genome shotgun (WGS) entry which is preliminary data.</text>
</comment>
<dbReference type="SMART" id="SM00091">
    <property type="entry name" value="PAS"/>
    <property type="match status" value="1"/>
</dbReference>
<dbReference type="CDD" id="cd00130">
    <property type="entry name" value="PAS"/>
    <property type="match status" value="1"/>
</dbReference>
<feature type="domain" description="PAS" evidence="1">
    <location>
        <begin position="26"/>
        <end position="75"/>
    </location>
</feature>
<evidence type="ECO:0000313" key="2">
    <source>
        <dbReference type="EMBL" id="CAD6535760.1"/>
    </source>
</evidence>
<dbReference type="EMBL" id="CAJHCQ010000007">
    <property type="protein sequence ID" value="CAD6535760.1"/>
    <property type="molecule type" value="Genomic_DNA"/>
</dbReference>
<gene>
    <name evidence="2" type="primary">fixL</name>
    <name evidence="2" type="ORF">LMG27952_03066</name>
</gene>
<dbReference type="Pfam" id="PF00989">
    <property type="entry name" value="PAS"/>
    <property type="match status" value="1"/>
</dbReference>
<dbReference type="PANTHER" id="PTHR44757:SF4">
    <property type="entry name" value="DIGUANYLATE CYCLASE DGCE-RELATED"/>
    <property type="match status" value="1"/>
</dbReference>
<accession>A0ABM8NNY8</accession>
<sequence>MCNACRATTISDSPHIVIAMQPAIDFEQLANAIGDAIVISDAAGDITYWNPAATRMFGYTKEEALGKTLDLIIPERLRGRHWEGYHKTMATGQTRYGNDVLRVPAVDKAGKALSIAFTVALLHSPQGELNGIVAVIRDETARFQEERALKKRITELEAQAQQS</sequence>
<reference evidence="2 3" key="1">
    <citation type="submission" date="2020-10" db="EMBL/GenBank/DDBJ databases">
        <authorList>
            <person name="Peeters C."/>
        </authorList>
    </citation>
    <scope>NUCLEOTIDE SEQUENCE [LARGE SCALE GENOMIC DNA]</scope>
    <source>
        <strain evidence="2 3">LMG 27952</strain>
    </source>
</reference>
<organism evidence="2 3">
    <name type="scientific">Paraburkholderia hiiakae</name>
    <dbReference type="NCBI Taxonomy" id="1081782"/>
    <lineage>
        <taxon>Bacteria</taxon>
        <taxon>Pseudomonadati</taxon>
        <taxon>Pseudomonadota</taxon>
        <taxon>Betaproteobacteria</taxon>
        <taxon>Burkholderiales</taxon>
        <taxon>Burkholderiaceae</taxon>
        <taxon>Paraburkholderia</taxon>
    </lineage>
</organism>
<dbReference type="NCBIfam" id="TIGR00229">
    <property type="entry name" value="sensory_box"/>
    <property type="match status" value="1"/>
</dbReference>
<dbReference type="SUPFAM" id="SSF55785">
    <property type="entry name" value="PYP-like sensor domain (PAS domain)"/>
    <property type="match status" value="1"/>
</dbReference>
<protein>
    <submittedName>
        <fullName evidence="2">Sensor protein FixL</fullName>
        <ecNumber evidence="2">2.7.13.3</ecNumber>
    </submittedName>
</protein>
<keyword evidence="2" id="KW-0808">Transferase</keyword>
<dbReference type="PROSITE" id="PS50112">
    <property type="entry name" value="PAS"/>
    <property type="match status" value="1"/>
</dbReference>
<evidence type="ECO:0000259" key="1">
    <source>
        <dbReference type="PROSITE" id="PS50112"/>
    </source>
</evidence>
<dbReference type="Gene3D" id="3.30.450.20">
    <property type="entry name" value="PAS domain"/>
    <property type="match status" value="1"/>
</dbReference>
<dbReference type="EC" id="2.7.13.3" evidence="2"/>